<dbReference type="eggNOG" id="arCOG03948">
    <property type="taxonomic scope" value="Archaea"/>
</dbReference>
<name>M1XKR3_NATM8</name>
<evidence type="ECO:0000259" key="2">
    <source>
        <dbReference type="PROSITE" id="PS51194"/>
    </source>
</evidence>
<sequence length="1222" mass="139520">MSPRFSSIPPRTDPEYVRPPDSAYEVSDDPSYRRHQAVNKIITQRLTNRITGRGEEQQTVFGIDPQEQFFAGVVASQYPYREAQAEDDIFQNIATRVAPFTLGIKFRIDDNVDDDAVVDVTPDAKVFYRRFPTYKEQVQHGELANAAEDIEMEEARETDVRADGGETEDARTQSLVGVYERIEPSFRSLELTGSDLKDAAETGRTINKSLDQAFAEARREFENAGRAFREADPDATYREKEDVPPDAREDESAFEDYLNRVFTGDPVPTLWEGSVRITCSHRPDEGSIAINVQLVNTHGEDFNNAVEGGSEWQTYLFDAGLSVDVDGASLLPFNSQEIRDEYQYDGEIYAVGENCAVNSGGGETVTHAETTTVPFHEQPKYRSREAVPAPFEDLANGDIDDVLGAIRDEMERAAEQYDEVRDEALEGKSDEAVEEFKNAIEEFVAERERFQRGRELIREDENVERAFRALNRTFSRMGEEFTEWRLFQIIFIVMSIPDIVAQADPGRDVEDRLNIGDVIYFPTGGGKTEAYLGLVVFTAFYDRLRGKNFGTTAWTKFPLRLLSLQQLQRIANVLCRAETIRREDNHFGGEEFSVGYFVGKNNTPNKVIEGDSNGANNARKARDDEEKQEDWLIVSECPYCGEDSVEVTGDERRLRIVHQCTNSECPEVERQGGETAELPVYITDEEVYRYAPTFVVSTIDKIAIMGMQRRARTLFGRVKHRCLDHGYTGEDGCLCDDWNYPDDVQCDSESLESVDPVDPPSLFIQDELHLLREEFGAFDSHYETFLQEWMDEVNDGGWNPKYVAATATIAGAEEQVQALYWRDAKIFPSQGPRLKQSFYAYEDPHQLGREMVGAVPRSVSRTFAINTVIKEYAQIIQEFRANLESLYDSLLSVDATSGPLDLPDDAGERKELLEDLLTQYETQISYNISKSNSDMLQRSVKTMINWQLESHGDPYESLTPVSLTGETPMSVVRDALARLESDDPDRPIDIVIATSMISHGVDVDKFNFISFFGMPRNTAEYIQAYSRVGRRHTGSVFLLFDSMRARDRSHYTRFDHYHRYQDLLVEATPLERWAEFAVECTLPGIFAGLIIQYYDEMLEGKYDDRVYLHGGLQEAARNGDIDREEMLEMVLRCYAVTEDHEREWADTTGMQLYREKLESYFDELWTRAMKKPLNPKKDWIGFLLDREEDHRGPMRSLRDIDEQIPVYPTPDSASVLQMFTDN</sequence>
<dbReference type="STRING" id="268739.Nmlp_2188"/>
<reference evidence="3 4" key="1">
    <citation type="journal article" date="2013" name="Genome Announc.">
        <title>Genome of the haloarchaeon Natronomonas moolapensis, a neutrophilic member of a previously haloalkaliphilic genus.</title>
        <authorList>
            <person name="Dyall-Smith M.L."/>
            <person name="Pfeiffer F."/>
            <person name="Oberwinkler T."/>
            <person name="Klee K."/>
            <person name="Rampp M."/>
            <person name="Palm P."/>
            <person name="Gross K."/>
            <person name="Schuster S.C."/>
            <person name="Oesterhelt D."/>
        </authorList>
    </citation>
    <scope>NUCLEOTIDE SEQUENCE [LARGE SCALE GENOMIC DNA]</scope>
    <source>
        <strain evidence="4">DSM 18674 / JCM 14361 / 8.8.11</strain>
    </source>
</reference>
<proteinExistence type="predicted"/>
<evidence type="ECO:0000313" key="4">
    <source>
        <dbReference type="Proteomes" id="UP000011867"/>
    </source>
</evidence>
<dbReference type="KEGG" id="nmo:Nmlp_2188"/>
<dbReference type="Gene3D" id="3.40.50.300">
    <property type="entry name" value="P-loop containing nucleotide triphosphate hydrolases"/>
    <property type="match status" value="1"/>
</dbReference>
<keyword evidence="4" id="KW-1185">Reference proteome</keyword>
<organism evidence="3 4">
    <name type="scientific">Natronomonas moolapensis (strain DSM 18674 / CECT 7526 / JCM 14361 / 8.8.11)</name>
    <dbReference type="NCBI Taxonomy" id="268739"/>
    <lineage>
        <taxon>Archaea</taxon>
        <taxon>Methanobacteriati</taxon>
        <taxon>Methanobacteriota</taxon>
        <taxon>Stenosarchaea group</taxon>
        <taxon>Halobacteria</taxon>
        <taxon>Halobacteriales</taxon>
        <taxon>Natronomonadaceae</taxon>
        <taxon>Natronomonas</taxon>
    </lineage>
</organism>
<gene>
    <name evidence="3" type="ordered locus">Nmlp_2188</name>
</gene>
<accession>M1XKR3</accession>
<dbReference type="PROSITE" id="PS51194">
    <property type="entry name" value="HELICASE_CTER"/>
    <property type="match status" value="1"/>
</dbReference>
<feature type="region of interest" description="Disordered" evidence="1">
    <location>
        <begin position="144"/>
        <end position="172"/>
    </location>
</feature>
<dbReference type="SUPFAM" id="SSF52540">
    <property type="entry name" value="P-loop containing nucleoside triphosphate hydrolases"/>
    <property type="match status" value="1"/>
</dbReference>
<evidence type="ECO:0000313" key="3">
    <source>
        <dbReference type="EMBL" id="CCQ36364.1"/>
    </source>
</evidence>
<feature type="compositionally biased region" description="Basic and acidic residues" evidence="1">
    <location>
        <begin position="153"/>
        <end position="171"/>
    </location>
</feature>
<feature type="domain" description="Helicase C-terminal" evidence="2">
    <location>
        <begin position="912"/>
        <end position="1071"/>
    </location>
</feature>
<keyword evidence="3" id="KW-0067">ATP-binding</keyword>
<protein>
    <submittedName>
        <fullName evidence="3">Helicase domain protein</fullName>
    </submittedName>
</protein>
<keyword evidence="3" id="KW-0378">Hydrolase</keyword>
<evidence type="ECO:0000256" key="1">
    <source>
        <dbReference type="SAM" id="MobiDB-lite"/>
    </source>
</evidence>
<dbReference type="CDD" id="cd18785">
    <property type="entry name" value="SF2_C"/>
    <property type="match status" value="1"/>
</dbReference>
<dbReference type="InterPro" id="IPR027417">
    <property type="entry name" value="P-loop_NTPase"/>
</dbReference>
<dbReference type="SMART" id="SM00490">
    <property type="entry name" value="HELICc"/>
    <property type="match status" value="1"/>
</dbReference>
<dbReference type="GO" id="GO:0004386">
    <property type="term" value="F:helicase activity"/>
    <property type="evidence" value="ECO:0007669"/>
    <property type="project" value="UniProtKB-KW"/>
</dbReference>
<dbReference type="GeneID" id="14651144"/>
<dbReference type="InterPro" id="IPR001650">
    <property type="entry name" value="Helicase_C-like"/>
</dbReference>
<dbReference type="Proteomes" id="UP000011867">
    <property type="component" value="Chromosome"/>
</dbReference>
<dbReference type="AlphaFoldDB" id="M1XKR3"/>
<keyword evidence="3" id="KW-0347">Helicase</keyword>
<dbReference type="OrthoDB" id="114689at2157"/>
<dbReference type="HOGENOM" id="CLU_004880_1_0_2"/>
<feature type="compositionally biased region" description="Basic and acidic residues" evidence="1">
    <location>
        <begin position="224"/>
        <end position="251"/>
    </location>
</feature>
<feature type="region of interest" description="Disordered" evidence="1">
    <location>
        <begin position="224"/>
        <end position="252"/>
    </location>
</feature>
<feature type="region of interest" description="Disordered" evidence="1">
    <location>
        <begin position="1"/>
        <end position="30"/>
    </location>
</feature>
<dbReference type="RefSeq" id="WP_015409165.1">
    <property type="nucleotide sequence ID" value="NC_020388.1"/>
</dbReference>
<keyword evidence="3" id="KW-0547">Nucleotide-binding</keyword>
<dbReference type="EMBL" id="HF582854">
    <property type="protein sequence ID" value="CCQ36364.1"/>
    <property type="molecule type" value="Genomic_DNA"/>
</dbReference>
<dbReference type="Pfam" id="PF00271">
    <property type="entry name" value="Helicase_C"/>
    <property type="match status" value="1"/>
</dbReference>